<dbReference type="InterPro" id="IPR011206">
    <property type="entry name" value="Citrate_lyase_beta/mcl1/mcl2"/>
</dbReference>
<evidence type="ECO:0000256" key="2">
    <source>
        <dbReference type="ARBA" id="ARBA00022723"/>
    </source>
</evidence>
<feature type="domain" description="HpcH/HpaI aldolase/citrate lyase" evidence="4">
    <location>
        <begin position="8"/>
        <end position="222"/>
    </location>
</feature>
<dbReference type="GO" id="GO:0016829">
    <property type="term" value="F:lyase activity"/>
    <property type="evidence" value="ECO:0007669"/>
    <property type="project" value="UniProtKB-KW"/>
</dbReference>
<dbReference type="Gene3D" id="6.10.140.960">
    <property type="match status" value="1"/>
</dbReference>
<dbReference type="InterPro" id="IPR005000">
    <property type="entry name" value="Aldolase/citrate-lyase_domain"/>
</dbReference>
<organism evidence="5 6">
    <name type="scientific">Ramlibacter terrae</name>
    <dbReference type="NCBI Taxonomy" id="2732511"/>
    <lineage>
        <taxon>Bacteria</taxon>
        <taxon>Pseudomonadati</taxon>
        <taxon>Pseudomonadota</taxon>
        <taxon>Betaproteobacteria</taxon>
        <taxon>Burkholderiales</taxon>
        <taxon>Comamonadaceae</taxon>
        <taxon>Ramlibacter</taxon>
    </lineage>
</organism>
<dbReference type="InterPro" id="IPR040442">
    <property type="entry name" value="Pyrv_kinase-like_dom_sf"/>
</dbReference>
<name>A0ABX6P6Q0_9BURK</name>
<dbReference type="InterPro" id="IPR015813">
    <property type="entry name" value="Pyrv/PenolPyrv_kinase-like_dom"/>
</dbReference>
<comment type="cofactor">
    <cofactor evidence="1">
        <name>Mg(2+)</name>
        <dbReference type="ChEBI" id="CHEBI:18420"/>
    </cofactor>
</comment>
<gene>
    <name evidence="5" type="ORF">HK414_20210</name>
</gene>
<dbReference type="Pfam" id="PF03328">
    <property type="entry name" value="HpcH_HpaI"/>
    <property type="match status" value="1"/>
</dbReference>
<dbReference type="PIRSF" id="PIRSF015582">
    <property type="entry name" value="Cit_lyase_B"/>
    <property type="match status" value="1"/>
</dbReference>
<evidence type="ECO:0000313" key="5">
    <source>
        <dbReference type="EMBL" id="QJW85874.1"/>
    </source>
</evidence>
<dbReference type="InterPro" id="IPR040186">
    <property type="entry name" value="Citramalyl-CoA_lyase"/>
</dbReference>
<dbReference type="PANTHER" id="PTHR11105">
    <property type="entry name" value="CITRATE LYASE SUBUNIT BETA-RELATED"/>
    <property type="match status" value="1"/>
</dbReference>
<proteinExistence type="predicted"/>
<evidence type="ECO:0000313" key="6">
    <source>
        <dbReference type="Proteomes" id="UP000500826"/>
    </source>
</evidence>
<dbReference type="Proteomes" id="UP000500826">
    <property type="component" value="Chromosome"/>
</dbReference>
<keyword evidence="6" id="KW-1185">Reference proteome</keyword>
<evidence type="ECO:0000259" key="4">
    <source>
        <dbReference type="Pfam" id="PF03328"/>
    </source>
</evidence>
<dbReference type="Gene3D" id="3.20.20.60">
    <property type="entry name" value="Phosphoenolpyruvate-binding domains"/>
    <property type="match status" value="1"/>
</dbReference>
<reference evidence="5 6" key="1">
    <citation type="submission" date="2020-05" db="EMBL/GenBank/DDBJ databases">
        <title>Ramlibacter rhizophilus sp. nov., isolated from rhizosphere soil of national flower Mugunghwa from South Korea.</title>
        <authorList>
            <person name="Zheng-Fei Y."/>
            <person name="Huan T."/>
        </authorList>
    </citation>
    <scope>NUCLEOTIDE SEQUENCE [LARGE SCALE GENOMIC DNA]</scope>
    <source>
        <strain evidence="5 6">H242</strain>
    </source>
</reference>
<accession>A0ABX6P6Q0</accession>
<dbReference type="PANTHER" id="PTHR11105:SF0">
    <property type="entry name" value="CITRAMALYL-COA LYASE, MITOCHONDRIAL"/>
    <property type="match status" value="1"/>
</dbReference>
<keyword evidence="2" id="KW-0479">Metal-binding</keyword>
<evidence type="ECO:0000256" key="3">
    <source>
        <dbReference type="ARBA" id="ARBA00022842"/>
    </source>
</evidence>
<keyword evidence="3" id="KW-0460">Magnesium</keyword>
<protein>
    <submittedName>
        <fullName evidence="5">CoA ester lyase</fullName>
    </submittedName>
</protein>
<evidence type="ECO:0000256" key="1">
    <source>
        <dbReference type="ARBA" id="ARBA00001946"/>
    </source>
</evidence>
<sequence>MRKSLQLQAEMAQEFGACVFDVTLDCEDGAPVGGEAEHAALVVELAKSAAPDARVAVRVHPVDHPAFEQDIATIVGGAGGRLVHVMLPKTESAEDVARAVKAIDAAGAPRLPVQVLIESPAAVHRAFDIAAHPRVQSLSFGLMDFVSAHGGAIPSDGMGVQGQFTHPLVVRAKLEIASAAHAHGKVPSHGVVTEFKDKAAFGAAATRAAREFGYTRMWSIHPDQIRPILEAFAPTANEIHKASHILLAAADAGWAPISFDGKLEDRASYRYYWQVLEKAHQTGRQLPDEARGWFSPRP</sequence>
<dbReference type="SUPFAM" id="SSF51621">
    <property type="entry name" value="Phosphoenolpyruvate/pyruvate domain"/>
    <property type="match status" value="1"/>
</dbReference>
<dbReference type="EMBL" id="CP053418">
    <property type="protein sequence ID" value="QJW85874.1"/>
    <property type="molecule type" value="Genomic_DNA"/>
</dbReference>
<keyword evidence="5" id="KW-0456">Lyase</keyword>